<dbReference type="AlphaFoldDB" id="A0A076LJS1"/>
<evidence type="ECO:0000313" key="2">
    <source>
        <dbReference type="Proteomes" id="UP000028681"/>
    </source>
</evidence>
<organism evidence="1 2">
    <name type="scientific">Edwardsiella anguillarum ET080813</name>
    <dbReference type="NCBI Taxonomy" id="667120"/>
    <lineage>
        <taxon>Bacteria</taxon>
        <taxon>Pseudomonadati</taxon>
        <taxon>Pseudomonadota</taxon>
        <taxon>Gammaproteobacteria</taxon>
        <taxon>Enterobacterales</taxon>
        <taxon>Hafniaceae</taxon>
        <taxon>Edwardsiella</taxon>
    </lineage>
</organism>
<name>A0A076LJS1_9GAMM</name>
<gene>
    <name evidence="1" type="ORF">ETEE_2353</name>
</gene>
<reference evidence="1 2" key="1">
    <citation type="journal article" date="2012" name="PLoS ONE">
        <title>Edwardsiella comparative phylogenomics reveal the new intra/inter-species taxonomic relationships, virulence evolution and niche adaptation mechanisms.</title>
        <authorList>
            <person name="Yang M."/>
            <person name="Lv Y."/>
            <person name="Xiao J."/>
            <person name="Wu H."/>
            <person name="Zheng H."/>
            <person name="Liu Q."/>
            <person name="Zhang Y."/>
            <person name="Wang Q."/>
        </authorList>
    </citation>
    <scope>NUCLEOTIDE SEQUENCE [LARGE SCALE GENOMIC DNA]</scope>
    <source>
        <strain evidence="2">080813</strain>
    </source>
</reference>
<accession>A0A076LJS1</accession>
<protein>
    <submittedName>
        <fullName evidence="1">Uncharacterized protein</fullName>
    </submittedName>
</protein>
<sequence>MMMQKFIGDGRPSHLSLHEYAIITAFFPKEPPITLREKLSKIPVMLSK</sequence>
<dbReference type="Proteomes" id="UP000028681">
    <property type="component" value="Chromosome"/>
</dbReference>
<dbReference type="HOGENOM" id="CLU_3152258_0_0_6"/>
<evidence type="ECO:0000313" key="1">
    <source>
        <dbReference type="EMBL" id="AIJ08795.1"/>
    </source>
</evidence>
<dbReference type="EMBL" id="CP006664">
    <property type="protein sequence ID" value="AIJ08795.1"/>
    <property type="molecule type" value="Genomic_DNA"/>
</dbReference>
<dbReference type="KEGG" id="ete:ETEE_2353"/>
<proteinExistence type="predicted"/>